<proteinExistence type="predicted"/>
<dbReference type="EMBL" id="KZ819203">
    <property type="protein sequence ID" value="PWY97664.1"/>
    <property type="molecule type" value="Genomic_DNA"/>
</dbReference>
<feature type="region of interest" description="Disordered" evidence="1">
    <location>
        <begin position="178"/>
        <end position="198"/>
    </location>
</feature>
<accession>A0A317XHB0</accession>
<gene>
    <name evidence="2" type="ORF">BCV70DRAFT_208388</name>
</gene>
<dbReference type="AlphaFoldDB" id="A0A317XHB0"/>
<dbReference type="Proteomes" id="UP000246740">
    <property type="component" value="Unassembled WGS sequence"/>
</dbReference>
<feature type="compositionally biased region" description="Basic and acidic residues" evidence="1">
    <location>
        <begin position="38"/>
        <end position="49"/>
    </location>
</feature>
<protein>
    <submittedName>
        <fullName evidence="2">Uncharacterized protein</fullName>
    </submittedName>
</protein>
<feature type="region of interest" description="Disordered" evidence="1">
    <location>
        <begin position="34"/>
        <end position="55"/>
    </location>
</feature>
<evidence type="ECO:0000256" key="1">
    <source>
        <dbReference type="SAM" id="MobiDB-lite"/>
    </source>
</evidence>
<name>A0A317XHB0_9BASI</name>
<evidence type="ECO:0000313" key="2">
    <source>
        <dbReference type="EMBL" id="PWY97664.1"/>
    </source>
</evidence>
<reference evidence="2 3" key="1">
    <citation type="journal article" date="2018" name="Mol. Biol. Evol.">
        <title>Broad Genomic Sampling Reveals a Smut Pathogenic Ancestry of the Fungal Clade Ustilaginomycotina.</title>
        <authorList>
            <person name="Kijpornyongpan T."/>
            <person name="Mondo S.J."/>
            <person name="Barry K."/>
            <person name="Sandor L."/>
            <person name="Lee J."/>
            <person name="Lipzen A."/>
            <person name="Pangilinan J."/>
            <person name="LaButti K."/>
            <person name="Hainaut M."/>
            <person name="Henrissat B."/>
            <person name="Grigoriev I.V."/>
            <person name="Spatafora J.W."/>
            <person name="Aime M.C."/>
        </authorList>
    </citation>
    <scope>NUCLEOTIDE SEQUENCE [LARGE SCALE GENOMIC DNA]</scope>
    <source>
        <strain evidence="2 3">MCA 3645</strain>
    </source>
</reference>
<dbReference type="InParanoid" id="A0A317XHB0"/>
<evidence type="ECO:0000313" key="3">
    <source>
        <dbReference type="Proteomes" id="UP000246740"/>
    </source>
</evidence>
<sequence>MDPNPQKVTRKHAAKRVREWVRMRVRLRVLQKCGSQHMAHEQRGREESRASGCKNDLWSPRPWTGGLQSANSHFSDHFLTSSWSSTCTVGLSGVHRTVTLIESVLRSCTATDGALNPQRSTANCSSSPWSPGFLMVSQQASRFASQLSSAQSSPAQPSQASRLLGWRKRVHRDELMAASHARSPRPLTPSAHQSRSWLRRSEYNTRARRRATALHCTAMRCTVPPSAPGLPLHGPSPEGFNCDSVFLHLSSVSGGTMIGK</sequence>
<keyword evidence="3" id="KW-1185">Reference proteome</keyword>
<organism evidence="2 3">
    <name type="scientific">Testicularia cyperi</name>
    <dbReference type="NCBI Taxonomy" id="1882483"/>
    <lineage>
        <taxon>Eukaryota</taxon>
        <taxon>Fungi</taxon>
        <taxon>Dikarya</taxon>
        <taxon>Basidiomycota</taxon>
        <taxon>Ustilaginomycotina</taxon>
        <taxon>Ustilaginomycetes</taxon>
        <taxon>Ustilaginales</taxon>
        <taxon>Anthracoideaceae</taxon>
        <taxon>Testicularia</taxon>
    </lineage>
</organism>